<dbReference type="Proteomes" id="UP000289738">
    <property type="component" value="Chromosome A03"/>
</dbReference>
<dbReference type="EMBL" id="SDMP01000003">
    <property type="protein sequence ID" value="RYR67851.1"/>
    <property type="molecule type" value="Genomic_DNA"/>
</dbReference>
<proteinExistence type="predicted"/>
<gene>
    <name evidence="1" type="ORF">Ahy_A03g014298</name>
</gene>
<name>A0A445DXQ0_ARAHY</name>
<dbReference type="AlphaFoldDB" id="A0A445DXQ0"/>
<reference evidence="1 2" key="1">
    <citation type="submission" date="2019-01" db="EMBL/GenBank/DDBJ databases">
        <title>Sequencing of cultivated peanut Arachis hypogaea provides insights into genome evolution and oil improvement.</title>
        <authorList>
            <person name="Chen X."/>
        </authorList>
    </citation>
    <scope>NUCLEOTIDE SEQUENCE [LARGE SCALE GENOMIC DNA]</scope>
    <source>
        <strain evidence="2">cv. Fuhuasheng</strain>
        <tissue evidence="1">Leaves</tissue>
    </source>
</reference>
<keyword evidence="2" id="KW-1185">Reference proteome</keyword>
<evidence type="ECO:0000313" key="1">
    <source>
        <dbReference type="EMBL" id="RYR67851.1"/>
    </source>
</evidence>
<protein>
    <submittedName>
        <fullName evidence="1">Uncharacterized protein</fullName>
    </submittedName>
</protein>
<comment type="caution">
    <text evidence="1">The sequence shown here is derived from an EMBL/GenBank/DDBJ whole genome shotgun (WGS) entry which is preliminary data.</text>
</comment>
<sequence>MRTCGAAACAVCGDCVDCMNMVAKLQHPIQKRPVAHLNKCRALVLGRPRLELGSDCTCCLSIGRRLPAVTGGYLLTQVVSERSRGDRHHIEGVSSSAEQWSSPSALTLKEGTIVCYFAL</sequence>
<organism evidence="1 2">
    <name type="scientific">Arachis hypogaea</name>
    <name type="common">Peanut</name>
    <dbReference type="NCBI Taxonomy" id="3818"/>
    <lineage>
        <taxon>Eukaryota</taxon>
        <taxon>Viridiplantae</taxon>
        <taxon>Streptophyta</taxon>
        <taxon>Embryophyta</taxon>
        <taxon>Tracheophyta</taxon>
        <taxon>Spermatophyta</taxon>
        <taxon>Magnoliopsida</taxon>
        <taxon>eudicotyledons</taxon>
        <taxon>Gunneridae</taxon>
        <taxon>Pentapetalae</taxon>
        <taxon>rosids</taxon>
        <taxon>fabids</taxon>
        <taxon>Fabales</taxon>
        <taxon>Fabaceae</taxon>
        <taxon>Papilionoideae</taxon>
        <taxon>50 kb inversion clade</taxon>
        <taxon>dalbergioids sensu lato</taxon>
        <taxon>Dalbergieae</taxon>
        <taxon>Pterocarpus clade</taxon>
        <taxon>Arachis</taxon>
    </lineage>
</organism>
<accession>A0A445DXQ0</accession>
<evidence type="ECO:0000313" key="2">
    <source>
        <dbReference type="Proteomes" id="UP000289738"/>
    </source>
</evidence>